<protein>
    <submittedName>
        <fullName evidence="1">Uncharacterized protein</fullName>
    </submittedName>
</protein>
<evidence type="ECO:0000313" key="1">
    <source>
        <dbReference type="EMBL" id="UPT22537.1"/>
    </source>
</evidence>
<keyword evidence="2" id="KW-1185">Reference proteome</keyword>
<dbReference type="RefSeq" id="WP_248591031.1">
    <property type="nucleotide sequence ID" value="NZ_BAABEB010000022.1"/>
</dbReference>
<accession>A0ABY4L4G4</accession>
<proteinExistence type="predicted"/>
<name>A0ABY4L4G4_THEAE</name>
<gene>
    <name evidence="1" type="ORF">FOF52_17565</name>
</gene>
<evidence type="ECO:0000313" key="2">
    <source>
        <dbReference type="Proteomes" id="UP000832041"/>
    </source>
</evidence>
<reference evidence="1 2" key="1">
    <citation type="submission" date="2020-04" db="EMBL/GenBank/DDBJ databases">
        <title>Thermobifida alba genome sequencing and assembly.</title>
        <authorList>
            <person name="Luzics S."/>
            <person name="Horvath B."/>
            <person name="Nagy I."/>
            <person name="Toth A."/>
            <person name="Nagy I."/>
            <person name="Kukolya J."/>
        </authorList>
    </citation>
    <scope>NUCLEOTIDE SEQUENCE [LARGE SCALE GENOMIC DNA]</scope>
    <source>
        <strain evidence="1 2">DSM 43795</strain>
    </source>
</reference>
<dbReference type="Proteomes" id="UP000832041">
    <property type="component" value="Chromosome"/>
</dbReference>
<organism evidence="1 2">
    <name type="scientific">Thermobifida alba</name>
    <name type="common">Thermomonospora alba</name>
    <dbReference type="NCBI Taxonomy" id="53522"/>
    <lineage>
        <taxon>Bacteria</taxon>
        <taxon>Bacillati</taxon>
        <taxon>Actinomycetota</taxon>
        <taxon>Actinomycetes</taxon>
        <taxon>Streptosporangiales</taxon>
        <taxon>Nocardiopsidaceae</taxon>
        <taxon>Thermobifida</taxon>
    </lineage>
</organism>
<sequence>MTEQPSAEEAAAARILADPDLVRRRLAADLAAVEALGRGGIHVDVAADVAELAATVREYADRVGFQSPIEAAALSRRRLREIPVVEREAGTAIEAYHRAASRTLLSGEFVGYRKSEDSRLFSFRRTADEAAGTTVTLEARVRVESDGAVWLDSFGWPVLSGDCPVYSFNESVQEYVAQALADLRDGAVPFDRTMLMLLASTLGTAGSPLGDGQRLEVAGELVQHGGLAGYLYQTQTYARAAGEEGWFGACLYRSALEAVFENFLGSAAFSLVDMAVVDEIDEQLRRRLPEAPASAAAVLSGIPEHHWWWETAVRE</sequence>
<dbReference type="EMBL" id="CP051627">
    <property type="protein sequence ID" value="UPT22537.1"/>
    <property type="molecule type" value="Genomic_DNA"/>
</dbReference>